<gene>
    <name evidence="2" type="ORF">C8N42_104255</name>
</gene>
<reference evidence="2 3" key="1">
    <citation type="submission" date="2018-04" db="EMBL/GenBank/DDBJ databases">
        <title>Genomic Encyclopedia of Archaeal and Bacterial Type Strains, Phase II (KMG-II): from individual species to whole genera.</title>
        <authorList>
            <person name="Goeker M."/>
        </authorList>
    </citation>
    <scope>NUCLEOTIDE SEQUENCE [LARGE SCALE GENOMIC DNA]</scope>
    <source>
        <strain evidence="2 3">DSM 100434</strain>
    </source>
</reference>
<dbReference type="CDD" id="cd06587">
    <property type="entry name" value="VOC"/>
    <property type="match status" value="1"/>
</dbReference>
<dbReference type="OrthoDB" id="7849747at2"/>
<keyword evidence="2" id="KW-0223">Dioxygenase</keyword>
<dbReference type="Pfam" id="PF00903">
    <property type="entry name" value="Glyoxalase"/>
    <property type="match status" value="1"/>
</dbReference>
<evidence type="ECO:0000313" key="2">
    <source>
        <dbReference type="EMBL" id="PTQ74610.1"/>
    </source>
</evidence>
<dbReference type="Proteomes" id="UP000244077">
    <property type="component" value="Unassembled WGS sequence"/>
</dbReference>
<sequence length="121" mass="13369">MDVKLGRIVIYTKKIEQMAEFYAKHFGFSCLRSEGDRIVELRPRAGGSAILLHFASAKQKEGQALVKLVFDVEDVALFCDSANRAGLKFSKVHQADGYVFANAKDPSGNSIQVSSRAFAQR</sequence>
<dbReference type="InterPro" id="IPR029068">
    <property type="entry name" value="Glyas_Bleomycin-R_OHBP_Dase"/>
</dbReference>
<dbReference type="SUPFAM" id="SSF54593">
    <property type="entry name" value="Glyoxalase/Bleomycin resistance protein/Dihydroxybiphenyl dioxygenase"/>
    <property type="match status" value="1"/>
</dbReference>
<dbReference type="RefSeq" id="WP_107815951.1">
    <property type="nucleotide sequence ID" value="NZ_QAOH01000004.1"/>
</dbReference>
<organism evidence="2 3">
    <name type="scientific">Celeribacter persicus</name>
    <dbReference type="NCBI Taxonomy" id="1651082"/>
    <lineage>
        <taxon>Bacteria</taxon>
        <taxon>Pseudomonadati</taxon>
        <taxon>Pseudomonadota</taxon>
        <taxon>Alphaproteobacteria</taxon>
        <taxon>Rhodobacterales</taxon>
        <taxon>Roseobacteraceae</taxon>
        <taxon>Celeribacter</taxon>
    </lineage>
</organism>
<keyword evidence="2" id="KW-0560">Oxidoreductase</keyword>
<keyword evidence="3" id="KW-1185">Reference proteome</keyword>
<protein>
    <submittedName>
        <fullName evidence="2">Glyoxalase/bleomycin resistance protein/dioxygenase superfamily protein</fullName>
    </submittedName>
</protein>
<evidence type="ECO:0000259" key="1">
    <source>
        <dbReference type="PROSITE" id="PS51819"/>
    </source>
</evidence>
<dbReference type="Gene3D" id="3.10.180.10">
    <property type="entry name" value="2,3-Dihydroxybiphenyl 1,2-Dioxygenase, domain 1"/>
    <property type="match status" value="1"/>
</dbReference>
<dbReference type="AlphaFoldDB" id="A0A2T5HSP1"/>
<feature type="domain" description="VOC" evidence="1">
    <location>
        <begin position="4"/>
        <end position="116"/>
    </location>
</feature>
<dbReference type="InterPro" id="IPR037523">
    <property type="entry name" value="VOC_core"/>
</dbReference>
<evidence type="ECO:0000313" key="3">
    <source>
        <dbReference type="Proteomes" id="UP000244077"/>
    </source>
</evidence>
<proteinExistence type="predicted"/>
<accession>A0A2T5HSP1</accession>
<dbReference type="EMBL" id="QAOH01000004">
    <property type="protein sequence ID" value="PTQ74610.1"/>
    <property type="molecule type" value="Genomic_DNA"/>
</dbReference>
<dbReference type="InterPro" id="IPR004360">
    <property type="entry name" value="Glyas_Fos-R_dOase_dom"/>
</dbReference>
<dbReference type="GO" id="GO:0051213">
    <property type="term" value="F:dioxygenase activity"/>
    <property type="evidence" value="ECO:0007669"/>
    <property type="project" value="UniProtKB-KW"/>
</dbReference>
<comment type="caution">
    <text evidence="2">The sequence shown here is derived from an EMBL/GenBank/DDBJ whole genome shotgun (WGS) entry which is preliminary data.</text>
</comment>
<name>A0A2T5HSP1_9RHOB</name>
<dbReference type="PROSITE" id="PS51819">
    <property type="entry name" value="VOC"/>
    <property type="match status" value="1"/>
</dbReference>